<sequence length="448" mass="48392">MFATEAATLRTDLSHLLEDQVQRPVENLLAPARAWLHDAAVKQQQWLRQADDYITKACHLADRLNIATVPLLPGNRAWSSADTVPVSRAMGRILCAIPAHTSGGDGGPFIDHVDEMVVSMRELEIVTDSVVDVAADSGAAAAAACEVTAGCSKVVGSLVEPASDSEVVELPGSPREHRSTVAATGASQVPLPSPTQAIHGCFFSTPPLPLLKEAPPLPQQRRRRTYDMTKVRRSARLANRPAMPALKRAQIILCQRLGLTAEETNHNSVEQALKKYVAMFNTALPEPVTAALTSLLGIDDEHTEQLDEALIGLVGQGIDGINPMEGVPAAGGRWMSEPAGHSMSSNVLMNQASCMYPASSVFILRLFERLLICCLPSVVLHFARIGMLLLICVFRSELHLVMAYPLLRGMMILRMAVLRSCFIPSSILGVLSCQSADERNFGLNESNL</sequence>
<dbReference type="EMBL" id="NCVQ01000010">
    <property type="protein sequence ID" value="PWZ06587.1"/>
    <property type="molecule type" value="Genomic_DNA"/>
</dbReference>
<name>A0A3L6DEL5_MAIZE</name>
<proteinExistence type="predicted"/>
<dbReference type="Proteomes" id="UP000251960">
    <property type="component" value="Chromosome 9"/>
</dbReference>
<gene>
    <name evidence="1" type="ORF">Zm00014a_018260</name>
</gene>
<evidence type="ECO:0000313" key="2">
    <source>
        <dbReference type="Proteomes" id="UP000251960"/>
    </source>
</evidence>
<dbReference type="ExpressionAtlas" id="A0A3L6DEL5">
    <property type="expression patterns" value="baseline and differential"/>
</dbReference>
<evidence type="ECO:0000313" key="1">
    <source>
        <dbReference type="EMBL" id="PWZ06587.1"/>
    </source>
</evidence>
<protein>
    <submittedName>
        <fullName evidence="1">Uncharacterized protein</fullName>
    </submittedName>
</protein>
<comment type="caution">
    <text evidence="1">The sequence shown here is derived from an EMBL/GenBank/DDBJ whole genome shotgun (WGS) entry which is preliminary data.</text>
</comment>
<organism evidence="1 2">
    <name type="scientific">Zea mays</name>
    <name type="common">Maize</name>
    <dbReference type="NCBI Taxonomy" id="4577"/>
    <lineage>
        <taxon>Eukaryota</taxon>
        <taxon>Viridiplantae</taxon>
        <taxon>Streptophyta</taxon>
        <taxon>Embryophyta</taxon>
        <taxon>Tracheophyta</taxon>
        <taxon>Spermatophyta</taxon>
        <taxon>Magnoliopsida</taxon>
        <taxon>Liliopsida</taxon>
        <taxon>Poales</taxon>
        <taxon>Poaceae</taxon>
        <taxon>PACMAD clade</taxon>
        <taxon>Panicoideae</taxon>
        <taxon>Andropogonodae</taxon>
        <taxon>Andropogoneae</taxon>
        <taxon>Tripsacinae</taxon>
        <taxon>Zea</taxon>
    </lineage>
</organism>
<accession>A0A3L6DEL5</accession>
<dbReference type="AlphaFoldDB" id="A0A3L6DEL5"/>
<reference evidence="1 2" key="1">
    <citation type="journal article" date="2018" name="Nat. Genet.">
        <title>Extensive intraspecific gene order and gene structural variations between Mo17 and other maize genomes.</title>
        <authorList>
            <person name="Sun S."/>
            <person name="Zhou Y."/>
            <person name="Chen J."/>
            <person name="Shi J."/>
            <person name="Zhao H."/>
            <person name="Zhao H."/>
            <person name="Song W."/>
            <person name="Zhang M."/>
            <person name="Cui Y."/>
            <person name="Dong X."/>
            <person name="Liu H."/>
            <person name="Ma X."/>
            <person name="Jiao Y."/>
            <person name="Wang B."/>
            <person name="Wei X."/>
            <person name="Stein J.C."/>
            <person name="Glaubitz J.C."/>
            <person name="Lu F."/>
            <person name="Yu G."/>
            <person name="Liang C."/>
            <person name="Fengler K."/>
            <person name="Li B."/>
            <person name="Rafalski A."/>
            <person name="Schnable P.S."/>
            <person name="Ware D.H."/>
            <person name="Buckler E.S."/>
            <person name="Lai J."/>
        </authorList>
    </citation>
    <scope>NUCLEOTIDE SEQUENCE [LARGE SCALE GENOMIC DNA]</scope>
    <source>
        <strain evidence="2">cv. Missouri 17</strain>
        <tissue evidence="1">Seedling</tissue>
    </source>
</reference>